<sequence length="439" mass="47842">MKYTESAPKLFMDTGTRFHRSLIFAMGVIKYSCARTNVSLGLLDSKIGHAIEQASEELMQGNLDHKIILDVFQTGSGTGLNMNVNEVIAERASELSGLKVHPNDHVNMGQSSNDTVPTAIRIAAVKQVHEKLIPSVKEMIGALRDVGDKYSDLVKAGRTHLRDAMPVTFGQELHAYADAFSHDLEILNSVLSYVKELPIGGTAVGTGVNSHPMFRENVIRVINQVTGLNFIPSNPFRGLRFLTDLLTLSGVMRTMAVELYRVAQDFRLMFSGPMTAVGEIDLPSQEEIAGSSIMPGKTNPVTAEASMLISAQIVGLDQANQFASNLGEFELAMGVPLIGQNVSTQVDLLSEGLRKFSSLVIRGVVPNEEKMKRYAESSPALITVISPIVGYDKASQIGKMLNKGMSIREALRELGFDDKAIEEILDLSKLVRPGIQKKT</sequence>
<dbReference type="InterPro" id="IPR024083">
    <property type="entry name" value="Fumarase/histidase_N"/>
</dbReference>
<evidence type="ECO:0000259" key="7">
    <source>
        <dbReference type="Pfam" id="PF10415"/>
    </source>
</evidence>
<dbReference type="OrthoDB" id="26319at2157"/>
<dbReference type="PANTHER" id="PTHR11444:SF22">
    <property type="entry name" value="FUMARATE HYDRATASE CLASS II"/>
    <property type="match status" value="1"/>
</dbReference>
<dbReference type="PROSITE" id="PS00163">
    <property type="entry name" value="FUMARATE_LYASES"/>
    <property type="match status" value="1"/>
</dbReference>
<dbReference type="GeneID" id="36835962"/>
<dbReference type="InterPro" id="IPR005677">
    <property type="entry name" value="Fum_hydII"/>
</dbReference>
<organism evidence="8 9">
    <name type="scientific">Metallosphaera hakonensis JCM 8857 = DSM 7519</name>
    <dbReference type="NCBI Taxonomy" id="1293036"/>
    <lineage>
        <taxon>Archaea</taxon>
        <taxon>Thermoproteota</taxon>
        <taxon>Thermoprotei</taxon>
        <taxon>Sulfolobales</taxon>
        <taxon>Sulfolobaceae</taxon>
        <taxon>Metallosphaera</taxon>
    </lineage>
</organism>
<dbReference type="Proteomes" id="UP000247586">
    <property type="component" value="Chromosome"/>
</dbReference>
<dbReference type="GO" id="GO:0004333">
    <property type="term" value="F:fumarate hydratase activity"/>
    <property type="evidence" value="ECO:0007669"/>
    <property type="project" value="UniProtKB-EC"/>
</dbReference>
<evidence type="ECO:0000256" key="1">
    <source>
        <dbReference type="ARBA" id="ARBA00009084"/>
    </source>
</evidence>
<dbReference type="SUPFAM" id="SSF48557">
    <property type="entry name" value="L-aspartase-like"/>
    <property type="match status" value="1"/>
</dbReference>
<dbReference type="GO" id="GO:0006106">
    <property type="term" value="P:fumarate metabolic process"/>
    <property type="evidence" value="ECO:0007669"/>
    <property type="project" value="InterPro"/>
</dbReference>
<keyword evidence="4" id="KW-0816">Tricarboxylic acid cycle</keyword>
<evidence type="ECO:0000256" key="2">
    <source>
        <dbReference type="ARBA" id="ARBA00012921"/>
    </source>
</evidence>
<gene>
    <name evidence="8" type="ORF">DFR87_11430</name>
</gene>
<dbReference type="GO" id="GO:0006099">
    <property type="term" value="P:tricarboxylic acid cycle"/>
    <property type="evidence" value="ECO:0007669"/>
    <property type="project" value="UniProtKB-KW"/>
</dbReference>
<dbReference type="FunFam" id="1.20.200.10:FF:000001">
    <property type="entry name" value="Fumarate hydratase, mitochondrial"/>
    <property type="match status" value="1"/>
</dbReference>
<accession>A0A2U9IVX9</accession>
<name>A0A2U9IVX9_9CREN</name>
<keyword evidence="9" id="KW-1185">Reference proteome</keyword>
<dbReference type="KEGG" id="mhk:DFR87_11430"/>
<dbReference type="Gene3D" id="1.20.200.10">
    <property type="entry name" value="Fumarase/aspartase (Central domain)"/>
    <property type="match status" value="1"/>
</dbReference>
<dbReference type="InterPro" id="IPR008948">
    <property type="entry name" value="L-Aspartase-like"/>
</dbReference>
<evidence type="ECO:0000256" key="5">
    <source>
        <dbReference type="ARBA" id="ARBA00023239"/>
    </source>
</evidence>
<comment type="similarity">
    <text evidence="1">Belongs to the class-II fumarase/aspartase family. Fumarase subfamily.</text>
</comment>
<keyword evidence="5" id="KW-0456">Lyase</keyword>
<dbReference type="Gene3D" id="1.10.275.10">
    <property type="entry name" value="Fumarase/aspartase (N-terminal domain)"/>
    <property type="match status" value="1"/>
</dbReference>
<evidence type="ECO:0000259" key="6">
    <source>
        <dbReference type="Pfam" id="PF00206"/>
    </source>
</evidence>
<dbReference type="Pfam" id="PF10415">
    <property type="entry name" value="FumaraseC_C"/>
    <property type="match status" value="1"/>
</dbReference>
<feature type="domain" description="Fumarase C C-terminal" evidence="7">
    <location>
        <begin position="381"/>
        <end position="431"/>
    </location>
</feature>
<dbReference type="EC" id="4.2.1.2" evidence="2"/>
<evidence type="ECO:0000313" key="8">
    <source>
        <dbReference type="EMBL" id="AWS00197.1"/>
    </source>
</evidence>
<dbReference type="RefSeq" id="WP_110369558.1">
    <property type="nucleotide sequence ID" value="NZ_CP029287.2"/>
</dbReference>
<feature type="domain" description="Fumarate lyase N-terminal" evidence="6">
    <location>
        <begin position="2"/>
        <end position="315"/>
    </location>
</feature>
<protein>
    <recommendedName>
        <fullName evidence="2">fumarate hydratase</fullName>
        <ecNumber evidence="2">4.2.1.2</ecNumber>
    </recommendedName>
</protein>
<dbReference type="PANTHER" id="PTHR11444">
    <property type="entry name" value="ASPARTATEAMMONIA/ARGININOSUCCINATE/ADENYLOSUCCINATE LYASE"/>
    <property type="match status" value="1"/>
</dbReference>
<dbReference type="InterPro" id="IPR020557">
    <property type="entry name" value="Fumarate_lyase_CS"/>
</dbReference>
<dbReference type="PRINTS" id="PR00149">
    <property type="entry name" value="FUMRATELYASE"/>
</dbReference>
<dbReference type="InterPro" id="IPR018951">
    <property type="entry name" value="Fumarase_C_C"/>
</dbReference>
<dbReference type="Gene3D" id="1.10.40.30">
    <property type="entry name" value="Fumarase/aspartase (C-terminal domain)"/>
    <property type="match status" value="1"/>
</dbReference>
<proteinExistence type="inferred from homology"/>
<dbReference type="AlphaFoldDB" id="A0A2U9IVX9"/>
<dbReference type="PRINTS" id="PR00145">
    <property type="entry name" value="ARGSUCLYASE"/>
</dbReference>
<dbReference type="STRING" id="1293036.GCA_001315825_02760"/>
<dbReference type="Pfam" id="PF00206">
    <property type="entry name" value="Lyase_1"/>
    <property type="match status" value="1"/>
</dbReference>
<dbReference type="InterPro" id="IPR000362">
    <property type="entry name" value="Fumarate_lyase_fam"/>
</dbReference>
<evidence type="ECO:0000256" key="4">
    <source>
        <dbReference type="ARBA" id="ARBA00022532"/>
    </source>
</evidence>
<dbReference type="EMBL" id="CP029287">
    <property type="protein sequence ID" value="AWS00197.1"/>
    <property type="molecule type" value="Genomic_DNA"/>
</dbReference>
<reference evidence="8" key="1">
    <citation type="submission" date="2018-05" db="EMBL/GenBank/DDBJ databases">
        <title>Complete Genome Sequences of Extremely Thermoacidophilic, Metal-Mobilizing Type-Strain Members of the Archaeal Family Sulfolobaceae: Acidianus brierleyi DSM-1651T, Acidianus sulfidivorans DSM-18786T, Metallosphaera hakonensis DSM-7519T, and Metallosphaera prunae DSM-10039T.</title>
        <authorList>
            <person name="Counts J.A."/>
            <person name="Kelly R.M."/>
        </authorList>
    </citation>
    <scope>NUCLEOTIDE SEQUENCE [LARGE SCALE GENOMIC DNA]</scope>
    <source>
        <strain evidence="8">HO1-1</strain>
    </source>
</reference>
<evidence type="ECO:0000256" key="3">
    <source>
        <dbReference type="ARBA" id="ARBA00022490"/>
    </source>
</evidence>
<evidence type="ECO:0000313" key="9">
    <source>
        <dbReference type="Proteomes" id="UP000247586"/>
    </source>
</evidence>
<keyword evidence="3" id="KW-0963">Cytoplasm</keyword>
<dbReference type="InterPro" id="IPR022761">
    <property type="entry name" value="Fumarate_lyase_N"/>
</dbReference>